<dbReference type="Proteomes" id="UP000887574">
    <property type="component" value="Unplaced"/>
</dbReference>
<accession>A0A915DLR7</accession>
<dbReference type="WBParaSite" id="jg20836">
    <property type="protein sequence ID" value="jg20836"/>
    <property type="gene ID" value="jg20836"/>
</dbReference>
<keyword evidence="1" id="KW-0812">Transmembrane</keyword>
<keyword evidence="3" id="KW-1185">Reference proteome</keyword>
<keyword evidence="1" id="KW-1133">Transmembrane helix</keyword>
<sequence length="157" mass="17734">MSRLFFGLLLNCIILAGLISAKSVADYGDGKPFHLKLTEAELRGIETGQRLDYEYSEDVGQFVDTISMYNSAETALGKKLVCNVDVQCSNAKPENQLWNDSLSVFVLCFILFILGLLFFGTCYDLYVARPLEAETEHQRNKQKRHELIKQSLKADTD</sequence>
<feature type="chain" id="PRO_5038032989" evidence="2">
    <location>
        <begin position="22"/>
        <end position="157"/>
    </location>
</feature>
<feature type="signal peptide" evidence="2">
    <location>
        <begin position="1"/>
        <end position="21"/>
    </location>
</feature>
<evidence type="ECO:0000313" key="4">
    <source>
        <dbReference type="WBParaSite" id="jg20836"/>
    </source>
</evidence>
<protein>
    <submittedName>
        <fullName evidence="4">Uncharacterized protein</fullName>
    </submittedName>
</protein>
<dbReference type="AlphaFoldDB" id="A0A915DLR7"/>
<evidence type="ECO:0000313" key="3">
    <source>
        <dbReference type="Proteomes" id="UP000887574"/>
    </source>
</evidence>
<evidence type="ECO:0000256" key="1">
    <source>
        <dbReference type="SAM" id="Phobius"/>
    </source>
</evidence>
<reference evidence="4" key="1">
    <citation type="submission" date="2022-11" db="UniProtKB">
        <authorList>
            <consortium name="WormBaseParasite"/>
        </authorList>
    </citation>
    <scope>IDENTIFICATION</scope>
</reference>
<name>A0A915DLR7_9BILA</name>
<proteinExistence type="predicted"/>
<keyword evidence="1" id="KW-0472">Membrane</keyword>
<feature type="transmembrane region" description="Helical" evidence="1">
    <location>
        <begin position="102"/>
        <end position="126"/>
    </location>
</feature>
<organism evidence="3 4">
    <name type="scientific">Ditylenchus dipsaci</name>
    <dbReference type="NCBI Taxonomy" id="166011"/>
    <lineage>
        <taxon>Eukaryota</taxon>
        <taxon>Metazoa</taxon>
        <taxon>Ecdysozoa</taxon>
        <taxon>Nematoda</taxon>
        <taxon>Chromadorea</taxon>
        <taxon>Rhabditida</taxon>
        <taxon>Tylenchina</taxon>
        <taxon>Tylenchomorpha</taxon>
        <taxon>Sphaerularioidea</taxon>
        <taxon>Anguinidae</taxon>
        <taxon>Anguininae</taxon>
        <taxon>Ditylenchus</taxon>
    </lineage>
</organism>
<evidence type="ECO:0000256" key="2">
    <source>
        <dbReference type="SAM" id="SignalP"/>
    </source>
</evidence>
<keyword evidence="2" id="KW-0732">Signal</keyword>